<protein>
    <submittedName>
        <fullName evidence="2">DUF6297 family protein</fullName>
    </submittedName>
</protein>
<keyword evidence="1" id="KW-0812">Transmembrane</keyword>
<feature type="transmembrane region" description="Helical" evidence="1">
    <location>
        <begin position="464"/>
        <end position="492"/>
    </location>
</feature>
<dbReference type="RefSeq" id="WP_425310370.1">
    <property type="nucleotide sequence ID" value="NZ_CP154795.1"/>
</dbReference>
<keyword evidence="1" id="KW-0472">Membrane</keyword>
<feature type="transmembrane region" description="Helical" evidence="1">
    <location>
        <begin position="77"/>
        <end position="104"/>
    </location>
</feature>
<feature type="transmembrane region" description="Helical" evidence="1">
    <location>
        <begin position="384"/>
        <end position="406"/>
    </location>
</feature>
<dbReference type="Pfam" id="PF19814">
    <property type="entry name" value="DUF6297"/>
    <property type="match status" value="1"/>
</dbReference>
<keyword evidence="3" id="KW-1185">Reference proteome</keyword>
<keyword evidence="1" id="KW-1133">Transmembrane helix</keyword>
<feature type="transmembrane region" description="Helical" evidence="1">
    <location>
        <begin position="316"/>
        <end position="336"/>
    </location>
</feature>
<dbReference type="Proteomes" id="UP001442841">
    <property type="component" value="Chromosome"/>
</dbReference>
<feature type="transmembrane region" description="Helical" evidence="1">
    <location>
        <begin position="186"/>
        <end position="210"/>
    </location>
</feature>
<evidence type="ECO:0000256" key="1">
    <source>
        <dbReference type="SAM" id="Phobius"/>
    </source>
</evidence>
<gene>
    <name evidence="2" type="ORF">AADG42_17020</name>
</gene>
<proteinExistence type="predicted"/>
<dbReference type="InterPro" id="IPR046264">
    <property type="entry name" value="DUF6297"/>
</dbReference>
<feature type="transmembrane region" description="Helical" evidence="1">
    <location>
        <begin position="412"/>
        <end position="432"/>
    </location>
</feature>
<evidence type="ECO:0000313" key="3">
    <source>
        <dbReference type="Proteomes" id="UP001442841"/>
    </source>
</evidence>
<reference evidence="2 3" key="1">
    <citation type="submission" date="2024-04" db="EMBL/GenBank/DDBJ databases">
        <title>Isolation of an actinomycete strain from pig manure.</title>
        <authorList>
            <person name="Gong T."/>
            <person name="Yu Z."/>
            <person name="An M."/>
            <person name="Wei C."/>
            <person name="Yang W."/>
            <person name="Liu L."/>
        </authorList>
    </citation>
    <scope>NUCLEOTIDE SEQUENCE [LARGE SCALE GENOMIC DNA]</scope>
    <source>
        <strain evidence="2 3">ZF39</strain>
    </source>
</reference>
<accession>A0ABZ3FU90</accession>
<evidence type="ECO:0000313" key="2">
    <source>
        <dbReference type="EMBL" id="XAN08937.1"/>
    </source>
</evidence>
<sequence>MSGPLADHEADERQLKLLVKDWRTGRATKTLWEAIQDAYVVVLAVAVIGAMVVQIVMNAQSSAAGCVTTSCQSARTLLPFAVLGAVVALAVAAARLFGPVLASAAEGFWMLDAPIDRASLLRTRLVSAIILSSLIGAGAGALVAALTGSSVQLIVMWAVATGLAAAGIVAFAAAEQGADRTQFTKIAVYLFSAVSVACLVLVVGIAARWFGFDLGEAREAAITIVVAATGAVVLVLAGVLAFLRLNRIRRARLTSGGSLAAGMAGAMYALDLGLVRDIVVERNAVERGQVTPKRGRGKGVDAMIRRDFARVLRTPTVFLPVLVSVVVPYALVALGVGRLTPLVSGLVLFGAMIPLLGMLRVLTRTQGLARCFPFTQPELRKASMMVSLGVAVVWGLLVTPAMTGLGSSPVDAIPLAVVTAAAGFLGACRWITAKPIDFGAPMLATQAGAMPTGMFTNAVKGFEVAIIITAPLVFGLHWIISAVLAAICYWVVTNPIDMDSLREQQEAQKKELAQAKAERAAQRR</sequence>
<feature type="transmembrane region" description="Helical" evidence="1">
    <location>
        <begin position="342"/>
        <end position="363"/>
    </location>
</feature>
<feature type="transmembrane region" description="Helical" evidence="1">
    <location>
        <begin position="222"/>
        <end position="243"/>
    </location>
</feature>
<feature type="transmembrane region" description="Helical" evidence="1">
    <location>
        <begin position="125"/>
        <end position="148"/>
    </location>
</feature>
<feature type="transmembrane region" description="Helical" evidence="1">
    <location>
        <begin position="154"/>
        <end position="174"/>
    </location>
</feature>
<feature type="transmembrane region" description="Helical" evidence="1">
    <location>
        <begin position="38"/>
        <end position="57"/>
    </location>
</feature>
<organism evidence="2 3">
    <name type="scientific">Ammonicoccus fulvus</name>
    <dbReference type="NCBI Taxonomy" id="3138240"/>
    <lineage>
        <taxon>Bacteria</taxon>
        <taxon>Bacillati</taxon>
        <taxon>Actinomycetota</taxon>
        <taxon>Actinomycetes</taxon>
        <taxon>Propionibacteriales</taxon>
        <taxon>Propionibacteriaceae</taxon>
        <taxon>Ammonicoccus</taxon>
    </lineage>
</organism>
<name>A0ABZ3FU90_9ACTN</name>
<dbReference type="EMBL" id="CP154795">
    <property type="protein sequence ID" value="XAN08937.1"/>
    <property type="molecule type" value="Genomic_DNA"/>
</dbReference>